<keyword evidence="1" id="KW-0812">Transmembrane</keyword>
<organism evidence="2 3">
    <name type="scientific">Oopsacas minuta</name>
    <dbReference type="NCBI Taxonomy" id="111878"/>
    <lineage>
        <taxon>Eukaryota</taxon>
        <taxon>Metazoa</taxon>
        <taxon>Porifera</taxon>
        <taxon>Hexactinellida</taxon>
        <taxon>Hexasterophora</taxon>
        <taxon>Lyssacinosida</taxon>
        <taxon>Leucopsacidae</taxon>
        <taxon>Oopsacas</taxon>
    </lineage>
</organism>
<dbReference type="AlphaFoldDB" id="A0AAV7JK03"/>
<sequence>MVSSLHKKWSCISRLLPCGSISAEKIFPIIKECIIDIENCGLRVQVISTDNYPLNVNLFKLFSLSGKLETRVPHPFDPTRFLFLTFDFVHILKSIRNNWLNQKNFDKTMYFPKLEDFEIDKCQYPLCLHSASFPDVRLLYSSERGSLAKLAPQLTAKACFPSSIERQNVRLILKKIFNVSTPFKGIRLNDNLSTPLISHDERFIYLARIVYWLDAWQSLPGKSGKLSKQTYTSLRHACIALEQRTNYLTESCGFSYVLSAFLPTDPLEHHFGLYRMMAGSIHHISYIQILESVRRLKLSNILKMFSDQRDPCQSIHTFVKSFTSPFSTSSDDQIDLEPYLDRIGDVLSIEYTQQILQSLACIGGYSVYKFLKGFQECRLYTDTLTYDKEFIPDSDSISQFKLLQFTDRGGLKYPSEHVLSSVITLWRILFAIEDNDHLANLLVHGPPRKILVELTLIYMKMMQVLISGNQTVLSVMLLDGISCVNLFLLLLIAFWPTRLRTIIHL</sequence>
<keyword evidence="1" id="KW-1133">Transmembrane helix</keyword>
<accession>A0AAV7JK03</accession>
<dbReference type="Proteomes" id="UP001165289">
    <property type="component" value="Unassembled WGS sequence"/>
</dbReference>
<dbReference type="EMBL" id="JAKMXF010000327">
    <property type="protein sequence ID" value="KAI6648710.1"/>
    <property type="molecule type" value="Genomic_DNA"/>
</dbReference>
<evidence type="ECO:0000313" key="3">
    <source>
        <dbReference type="Proteomes" id="UP001165289"/>
    </source>
</evidence>
<name>A0AAV7JK03_9METZ</name>
<keyword evidence="3" id="KW-1185">Reference proteome</keyword>
<feature type="transmembrane region" description="Helical" evidence="1">
    <location>
        <begin position="472"/>
        <end position="495"/>
    </location>
</feature>
<gene>
    <name evidence="2" type="ORF">LOD99_7936</name>
</gene>
<keyword evidence="1" id="KW-0472">Membrane</keyword>
<comment type="caution">
    <text evidence="2">The sequence shown here is derived from an EMBL/GenBank/DDBJ whole genome shotgun (WGS) entry which is preliminary data.</text>
</comment>
<evidence type="ECO:0000313" key="2">
    <source>
        <dbReference type="EMBL" id="KAI6648710.1"/>
    </source>
</evidence>
<evidence type="ECO:0000256" key="1">
    <source>
        <dbReference type="SAM" id="Phobius"/>
    </source>
</evidence>
<proteinExistence type="predicted"/>
<reference evidence="2 3" key="1">
    <citation type="journal article" date="2023" name="BMC Biol.">
        <title>The compact genome of the sponge Oopsacas minuta (Hexactinellida) is lacking key metazoan core genes.</title>
        <authorList>
            <person name="Santini S."/>
            <person name="Schenkelaars Q."/>
            <person name="Jourda C."/>
            <person name="Duchesne M."/>
            <person name="Belahbib H."/>
            <person name="Rocher C."/>
            <person name="Selva M."/>
            <person name="Riesgo A."/>
            <person name="Vervoort M."/>
            <person name="Leys S.P."/>
            <person name="Kodjabachian L."/>
            <person name="Le Bivic A."/>
            <person name="Borchiellini C."/>
            <person name="Claverie J.M."/>
            <person name="Renard E."/>
        </authorList>
    </citation>
    <scope>NUCLEOTIDE SEQUENCE [LARGE SCALE GENOMIC DNA]</scope>
    <source>
        <strain evidence="2">SPO-2</strain>
    </source>
</reference>
<protein>
    <submittedName>
        <fullName evidence="2">Transposable element P transposase</fullName>
    </submittedName>
</protein>